<dbReference type="PANTHER" id="PTHR46187">
    <property type="entry name" value="ALKALINE CERAMIDASE 3"/>
    <property type="match status" value="1"/>
</dbReference>
<evidence type="ECO:0000256" key="2">
    <source>
        <dbReference type="ARBA" id="ARBA00009780"/>
    </source>
</evidence>
<dbReference type="Pfam" id="PF05875">
    <property type="entry name" value="Ceramidase"/>
    <property type="match status" value="1"/>
</dbReference>
<feature type="transmembrane region" description="Helical" evidence="9">
    <location>
        <begin position="270"/>
        <end position="290"/>
    </location>
</feature>
<evidence type="ECO:0000256" key="9">
    <source>
        <dbReference type="SAM" id="Phobius"/>
    </source>
</evidence>
<comment type="subcellular location">
    <subcellularLocation>
        <location evidence="1">Membrane</location>
        <topology evidence="1">Multi-pass membrane protein</topology>
    </subcellularLocation>
</comment>
<dbReference type="GO" id="GO:0046872">
    <property type="term" value="F:metal ion binding"/>
    <property type="evidence" value="ECO:0007669"/>
    <property type="project" value="UniProtKB-KW"/>
</dbReference>
<dbReference type="GeneID" id="65084426"/>
<feature type="transmembrane region" description="Helical" evidence="9">
    <location>
        <begin position="225"/>
        <end position="243"/>
    </location>
</feature>
<evidence type="ECO:0000256" key="1">
    <source>
        <dbReference type="ARBA" id="ARBA00004141"/>
    </source>
</evidence>
<evidence type="ECO:0000256" key="3">
    <source>
        <dbReference type="ARBA" id="ARBA00022692"/>
    </source>
</evidence>
<comment type="cofactor">
    <cofactor evidence="8">
        <name>Zn(2+)</name>
        <dbReference type="ChEBI" id="CHEBI:29105"/>
    </cofactor>
</comment>
<accession>A0A1L7UMD9</accession>
<comment type="similarity">
    <text evidence="2">Belongs to the alkaline ceramidase family.</text>
</comment>
<dbReference type="Proteomes" id="UP000184255">
    <property type="component" value="Unassembled WGS sequence"/>
</dbReference>
<reference evidence="11" key="1">
    <citation type="journal article" date="2016" name="Genome Biol. Evol.">
        <title>Comparative 'omics' of the Fusarium fujikuroi species complex highlights differences in genetic potential and metabolite synthesis.</title>
        <authorList>
            <person name="Niehaus E.-M."/>
            <person name="Muensterkoetter M."/>
            <person name="Proctor R.H."/>
            <person name="Brown D.W."/>
            <person name="Sharon A."/>
            <person name="Idan Y."/>
            <person name="Oren-Young L."/>
            <person name="Sieber C.M."/>
            <person name="Novak O."/>
            <person name="Pencik A."/>
            <person name="Tarkowska D."/>
            <person name="Hromadova K."/>
            <person name="Freeman S."/>
            <person name="Maymon M."/>
            <person name="Elazar M."/>
            <person name="Youssef S.A."/>
            <person name="El-Shabrawy E.S.M."/>
            <person name="Shalaby A.B.A."/>
            <person name="Houterman P."/>
            <person name="Brock N.L."/>
            <person name="Burkhardt I."/>
            <person name="Tsavkelova E.A."/>
            <person name="Dickschat J.S."/>
            <person name="Galuszka P."/>
            <person name="Gueldener U."/>
            <person name="Tudzynski B."/>
        </authorList>
    </citation>
    <scope>NUCLEOTIDE SEQUENCE [LARGE SCALE GENOMIC DNA]</scope>
    <source>
        <strain evidence="11">MRC7560</strain>
    </source>
</reference>
<dbReference type="EMBL" id="FCQH01000023">
    <property type="protein sequence ID" value="CVL08406.1"/>
    <property type="molecule type" value="Genomic_DNA"/>
</dbReference>
<dbReference type="GO" id="GO:0016811">
    <property type="term" value="F:hydrolase activity, acting on carbon-nitrogen (but not peptide) bonds, in linear amides"/>
    <property type="evidence" value="ECO:0007669"/>
    <property type="project" value="InterPro"/>
</dbReference>
<comment type="caution">
    <text evidence="10">The sequence shown here is derived from an EMBL/GenBank/DDBJ whole genome shotgun (WGS) entry which is preliminary data.</text>
</comment>
<evidence type="ECO:0000313" key="11">
    <source>
        <dbReference type="Proteomes" id="UP000184255"/>
    </source>
</evidence>
<keyword evidence="3 9" id="KW-0812">Transmembrane</keyword>
<dbReference type="PANTHER" id="PTHR46187:SF3">
    <property type="entry name" value="ALKALINE CERAMIDASE 3"/>
    <property type="match status" value="1"/>
</dbReference>
<keyword evidence="5 9" id="KW-1133">Transmembrane helix</keyword>
<protein>
    <submittedName>
        <fullName evidence="10">Related to YPC1-alkaline ceramidase</fullName>
    </submittedName>
</protein>
<sequence>MFENLSLRIPYPPPQEGFWGQPTSTLNWCEEVSYFQHLGHHNSLSIGSYLIPIPGLCHQPLRCRNNQHIDQRFIHCAWHSGSAELRQVQTRHGIYFRVPGLFVDPMQLVDELSMIYTTSILCYAIFTHDRSRLFSLFLGIGLVVLSLSITVPYYHYIQDPAFHQNAFTILFLTTVFRSLYTMEAILRPTLNDKYANNSCKTLLSNGKESGSPIPSNQAIIQEMRWIVAMGFITCAAGIAAWQFDNLRCSDLVRWRHQAGLPWGILLEGHGWWHLMTGLGVNYFITWGIWLRHCLNGLHDQYILHWPQKLLSLPSVVSSLQHRRDQNLQHATTVALRDFRLEKKELQSHVI</sequence>
<evidence type="ECO:0000256" key="5">
    <source>
        <dbReference type="ARBA" id="ARBA00022989"/>
    </source>
</evidence>
<evidence type="ECO:0000256" key="6">
    <source>
        <dbReference type="ARBA" id="ARBA00023136"/>
    </source>
</evidence>
<feature type="binding site" evidence="7">
    <location>
        <position position="30"/>
    </location>
    <ligand>
        <name>Ca(2+)</name>
        <dbReference type="ChEBI" id="CHEBI:29108"/>
    </ligand>
</feature>
<dbReference type="RefSeq" id="XP_041691064.1">
    <property type="nucleotide sequence ID" value="XM_041825710.1"/>
</dbReference>
<feature type="binding site" evidence="7">
    <location>
        <position position="28"/>
    </location>
    <ligand>
        <name>Ca(2+)</name>
        <dbReference type="ChEBI" id="CHEBI:29108"/>
    </ligand>
</feature>
<feature type="transmembrane region" description="Helical" evidence="9">
    <location>
        <begin position="133"/>
        <end position="155"/>
    </location>
</feature>
<keyword evidence="4" id="KW-0378">Hydrolase</keyword>
<keyword evidence="7" id="KW-0479">Metal-binding</keyword>
<evidence type="ECO:0000313" key="10">
    <source>
        <dbReference type="EMBL" id="CVL08406.1"/>
    </source>
</evidence>
<evidence type="ECO:0000256" key="7">
    <source>
        <dbReference type="PIRSR" id="PIRSR608901-1"/>
    </source>
</evidence>
<name>A0A1L7UMD9_FUSMA</name>
<keyword evidence="11" id="KW-1185">Reference proteome</keyword>
<dbReference type="GO" id="GO:0005789">
    <property type="term" value="C:endoplasmic reticulum membrane"/>
    <property type="evidence" value="ECO:0007669"/>
    <property type="project" value="TreeGrafter"/>
</dbReference>
<organism evidence="10 11">
    <name type="scientific">Fusarium mangiferae</name>
    <name type="common">Mango malformation disease fungus</name>
    <dbReference type="NCBI Taxonomy" id="192010"/>
    <lineage>
        <taxon>Eukaryota</taxon>
        <taxon>Fungi</taxon>
        <taxon>Dikarya</taxon>
        <taxon>Ascomycota</taxon>
        <taxon>Pezizomycotina</taxon>
        <taxon>Sordariomycetes</taxon>
        <taxon>Hypocreomycetidae</taxon>
        <taxon>Hypocreales</taxon>
        <taxon>Nectriaceae</taxon>
        <taxon>Fusarium</taxon>
        <taxon>Fusarium fujikuroi species complex</taxon>
    </lineage>
</organism>
<feature type="binding site" evidence="8">
    <location>
        <position position="269"/>
    </location>
    <ligand>
        <name>Zn(2+)</name>
        <dbReference type="ChEBI" id="CHEBI:29105"/>
        <note>catalytic</note>
    </ligand>
</feature>
<gene>
    <name evidence="10" type="ORF">FMAN_05159</name>
</gene>
<proteinExistence type="inferred from homology"/>
<dbReference type="VEuPathDB" id="FungiDB:FMAN_05159"/>
<evidence type="ECO:0000256" key="4">
    <source>
        <dbReference type="ARBA" id="ARBA00022801"/>
    </source>
</evidence>
<keyword evidence="6 9" id="KW-0472">Membrane</keyword>
<keyword evidence="7" id="KW-0106">Calcium</keyword>
<dbReference type="AlphaFoldDB" id="A0A1L7UMD9"/>
<dbReference type="GO" id="GO:0046514">
    <property type="term" value="P:ceramide catabolic process"/>
    <property type="evidence" value="ECO:0007669"/>
    <property type="project" value="TreeGrafter"/>
</dbReference>
<keyword evidence="8" id="KW-0862">Zinc</keyword>
<dbReference type="GO" id="GO:0046513">
    <property type="term" value="P:ceramide biosynthetic process"/>
    <property type="evidence" value="ECO:0007669"/>
    <property type="project" value="TreeGrafter"/>
</dbReference>
<evidence type="ECO:0000256" key="8">
    <source>
        <dbReference type="PIRSR" id="PIRSR608901-2"/>
    </source>
</evidence>
<feature type="transmembrane region" description="Helical" evidence="9">
    <location>
        <begin position="161"/>
        <end position="180"/>
    </location>
</feature>
<feature type="binding site" evidence="8">
    <location>
        <position position="273"/>
    </location>
    <ligand>
        <name>Zn(2+)</name>
        <dbReference type="ChEBI" id="CHEBI:29105"/>
        <note>catalytic</note>
    </ligand>
</feature>
<dbReference type="InterPro" id="IPR008901">
    <property type="entry name" value="ACER"/>
</dbReference>